<keyword evidence="4" id="KW-1185">Reference proteome</keyword>
<proteinExistence type="predicted"/>
<evidence type="ECO:0000259" key="2">
    <source>
        <dbReference type="Pfam" id="PF13473"/>
    </source>
</evidence>
<keyword evidence="1" id="KW-0472">Membrane</keyword>
<feature type="domain" description="EfeO-type cupredoxin-like" evidence="2">
    <location>
        <begin position="14"/>
        <end position="122"/>
    </location>
</feature>
<sequence length="123" mass="13776">MDKIIILIIALLFIAFVIWWFFGKHTSSESTSVLTSNGQEALVTVNGGYNPNTLVLKKGVPAQVTFLRKDPSTCLEEVIFPDFGIHEKLPQNKPIDLDIDTDKAGEYTYNCGMNMFHGKIIIK</sequence>
<dbReference type="STRING" id="1291764.GCA_001311235_01901"/>
<evidence type="ECO:0000256" key="1">
    <source>
        <dbReference type="SAM" id="Phobius"/>
    </source>
</evidence>
<accession>A0A2A5RKU8</accession>
<dbReference type="InterPro" id="IPR028096">
    <property type="entry name" value="EfeO_Cupredoxin"/>
</dbReference>
<evidence type="ECO:0000313" key="3">
    <source>
        <dbReference type="EMBL" id="PCR99846.1"/>
    </source>
</evidence>
<dbReference type="AlphaFoldDB" id="A0A2A5RKU8"/>
<comment type="caution">
    <text evidence="3">The sequence shown here is derived from an EMBL/GenBank/DDBJ whole genome shotgun (WGS) entry which is preliminary data.</text>
</comment>
<dbReference type="RefSeq" id="WP_096818187.1">
    <property type="nucleotide sequence ID" value="NZ_JXJU01000006.1"/>
</dbReference>
<organism evidence="3 4">
    <name type="scientific">Lactococcus fujiensis JCM 16395</name>
    <dbReference type="NCBI Taxonomy" id="1291764"/>
    <lineage>
        <taxon>Bacteria</taxon>
        <taxon>Bacillati</taxon>
        <taxon>Bacillota</taxon>
        <taxon>Bacilli</taxon>
        <taxon>Lactobacillales</taxon>
        <taxon>Streptococcaceae</taxon>
        <taxon>Lactococcus</taxon>
    </lineage>
</organism>
<feature type="transmembrane region" description="Helical" evidence="1">
    <location>
        <begin position="5"/>
        <end position="22"/>
    </location>
</feature>
<dbReference type="Pfam" id="PF13473">
    <property type="entry name" value="Cupredoxin_1"/>
    <property type="match status" value="1"/>
</dbReference>
<gene>
    <name evidence="3" type="ORF">RT41_GL001652</name>
</gene>
<keyword evidence="1" id="KW-0812">Transmembrane</keyword>
<protein>
    <submittedName>
        <fullName evidence="3">Copper-binding protein</fullName>
    </submittedName>
</protein>
<name>A0A2A5RKU8_9LACT</name>
<dbReference type="OrthoDB" id="9800141at2"/>
<dbReference type="Gene3D" id="2.60.40.420">
    <property type="entry name" value="Cupredoxins - blue copper proteins"/>
    <property type="match status" value="1"/>
</dbReference>
<dbReference type="EMBL" id="JXJU01000006">
    <property type="protein sequence ID" value="PCR99846.1"/>
    <property type="molecule type" value="Genomic_DNA"/>
</dbReference>
<keyword evidence="1" id="KW-1133">Transmembrane helix</keyword>
<dbReference type="InterPro" id="IPR008972">
    <property type="entry name" value="Cupredoxin"/>
</dbReference>
<reference evidence="3 4" key="1">
    <citation type="submission" date="2014-12" db="EMBL/GenBank/DDBJ databases">
        <title>Draft genome sequences of 10 type strains of Lactococcus.</title>
        <authorList>
            <person name="Sun Z."/>
            <person name="Zhong Z."/>
            <person name="Liu W."/>
            <person name="Zhang W."/>
            <person name="Zhang H."/>
        </authorList>
    </citation>
    <scope>NUCLEOTIDE SEQUENCE [LARGE SCALE GENOMIC DNA]</scope>
    <source>
        <strain evidence="3 4">JCM 16395</strain>
    </source>
</reference>
<evidence type="ECO:0000313" key="4">
    <source>
        <dbReference type="Proteomes" id="UP000218181"/>
    </source>
</evidence>
<dbReference type="Proteomes" id="UP000218181">
    <property type="component" value="Unassembled WGS sequence"/>
</dbReference>
<dbReference type="SUPFAM" id="SSF49503">
    <property type="entry name" value="Cupredoxins"/>
    <property type="match status" value="1"/>
</dbReference>